<dbReference type="InterPro" id="IPR050706">
    <property type="entry name" value="Cyclic-di-GMP_PDE-like"/>
</dbReference>
<dbReference type="PANTHER" id="PTHR33121:SF71">
    <property type="entry name" value="OXYGEN SENSOR PROTEIN DOSP"/>
    <property type="match status" value="1"/>
</dbReference>
<reference evidence="4 5" key="3">
    <citation type="submission" date="2021-02" db="EMBL/GenBank/DDBJ databases">
        <authorList>
            <person name="Merkel A.Y."/>
        </authorList>
    </citation>
    <scope>NUCLEOTIDE SEQUENCE [LARGE SCALE GENOMIC DNA]</scope>
    <source>
        <strain evidence="4 5">T05b</strain>
    </source>
</reference>
<dbReference type="Pfam" id="PF11127">
    <property type="entry name" value="YgaP-like_TM"/>
    <property type="match status" value="1"/>
</dbReference>
<dbReference type="InterPro" id="IPR029787">
    <property type="entry name" value="Nucleotide_cyclase"/>
</dbReference>
<dbReference type="PROSITE" id="PS50887">
    <property type="entry name" value="GGDEF"/>
    <property type="match status" value="1"/>
</dbReference>
<dbReference type="SUPFAM" id="SSF55073">
    <property type="entry name" value="Nucleotide cyclase"/>
    <property type="match status" value="1"/>
</dbReference>
<accession>A0ABS2WUT6</accession>
<dbReference type="Proteomes" id="UP000703590">
    <property type="component" value="Unassembled WGS sequence"/>
</dbReference>
<keyword evidence="1" id="KW-0812">Transmembrane</keyword>
<evidence type="ECO:0000313" key="5">
    <source>
        <dbReference type="Proteomes" id="UP000703590"/>
    </source>
</evidence>
<organism evidence="4 5">
    <name type="scientific">Sulfurospirillum tamanense</name>
    <dbReference type="NCBI Taxonomy" id="2813362"/>
    <lineage>
        <taxon>Bacteria</taxon>
        <taxon>Pseudomonadati</taxon>
        <taxon>Campylobacterota</taxon>
        <taxon>Epsilonproteobacteria</taxon>
        <taxon>Campylobacterales</taxon>
        <taxon>Sulfurospirillaceae</taxon>
        <taxon>Sulfurospirillum</taxon>
    </lineage>
</organism>
<dbReference type="CDD" id="cd01948">
    <property type="entry name" value="EAL"/>
    <property type="match status" value="1"/>
</dbReference>
<dbReference type="Gene3D" id="3.20.20.450">
    <property type="entry name" value="EAL domain"/>
    <property type="match status" value="1"/>
</dbReference>
<reference evidence="4 5" key="1">
    <citation type="submission" date="2021-02" db="EMBL/GenBank/DDBJ databases">
        <title>Sulfurospirillum tamanensis sp. nov.</title>
        <authorList>
            <person name="Frolova A."/>
            <person name="Merkel A."/>
            <person name="Slobodkin A."/>
        </authorList>
    </citation>
    <scope>NUCLEOTIDE SEQUENCE [LARGE SCALE GENOMIC DNA]</scope>
    <source>
        <strain evidence="4 5">T05b</strain>
    </source>
</reference>
<dbReference type="InterPro" id="IPR035919">
    <property type="entry name" value="EAL_sf"/>
</dbReference>
<feature type="transmembrane region" description="Helical" evidence="1">
    <location>
        <begin position="7"/>
        <end position="24"/>
    </location>
</feature>
<keyword evidence="1" id="KW-1133">Transmembrane helix</keyword>
<feature type="domain" description="EAL" evidence="2">
    <location>
        <begin position="335"/>
        <end position="576"/>
    </location>
</feature>
<protein>
    <submittedName>
        <fullName evidence="4">EAL domain-containing protein</fullName>
    </submittedName>
</protein>
<keyword evidence="1" id="KW-0472">Membrane</keyword>
<evidence type="ECO:0000259" key="3">
    <source>
        <dbReference type="PROSITE" id="PS50887"/>
    </source>
</evidence>
<dbReference type="SMART" id="SM00267">
    <property type="entry name" value="GGDEF"/>
    <property type="match status" value="1"/>
</dbReference>
<comment type="caution">
    <text evidence="4">The sequence shown here is derived from an EMBL/GenBank/DDBJ whole genome shotgun (WGS) entry which is preliminary data.</text>
</comment>
<feature type="domain" description="GGDEF" evidence="3">
    <location>
        <begin position="189"/>
        <end position="325"/>
    </location>
</feature>
<evidence type="ECO:0000313" key="4">
    <source>
        <dbReference type="EMBL" id="MBN2965407.1"/>
    </source>
</evidence>
<dbReference type="EMBL" id="JAFHKK010000036">
    <property type="protein sequence ID" value="MBN2965407.1"/>
    <property type="molecule type" value="Genomic_DNA"/>
</dbReference>
<dbReference type="Pfam" id="PF00990">
    <property type="entry name" value="GGDEF"/>
    <property type="match status" value="1"/>
</dbReference>
<dbReference type="Pfam" id="PF00563">
    <property type="entry name" value="EAL"/>
    <property type="match status" value="1"/>
</dbReference>
<name>A0ABS2WUT6_9BACT</name>
<gene>
    <name evidence="4" type="ORF">JWV37_11495</name>
</gene>
<proteinExistence type="predicted"/>
<dbReference type="PANTHER" id="PTHR33121">
    <property type="entry name" value="CYCLIC DI-GMP PHOSPHODIESTERASE PDEF"/>
    <property type="match status" value="1"/>
</dbReference>
<evidence type="ECO:0000259" key="2">
    <source>
        <dbReference type="PROSITE" id="PS50883"/>
    </source>
</evidence>
<keyword evidence="5" id="KW-1185">Reference proteome</keyword>
<dbReference type="SMART" id="SM00052">
    <property type="entry name" value="EAL"/>
    <property type="match status" value="1"/>
</dbReference>
<dbReference type="RefSeq" id="WP_205459968.1">
    <property type="nucleotide sequence ID" value="NZ_JAFHKK010000036.1"/>
</dbReference>
<dbReference type="PROSITE" id="PS50883">
    <property type="entry name" value="EAL"/>
    <property type="match status" value="1"/>
</dbReference>
<reference evidence="5" key="2">
    <citation type="submission" date="2021-02" db="EMBL/GenBank/DDBJ databases">
        <title>Sulfurospirillum tamanensis sp. nov.</title>
        <authorList>
            <person name="Merkel A.Y."/>
        </authorList>
    </citation>
    <scope>NUCLEOTIDE SEQUENCE [LARGE SCALE GENOMIC DNA]</scope>
    <source>
        <strain evidence="5">T05b</strain>
    </source>
</reference>
<sequence>MLNLYKYERAIRLVMALVVLWYASFPLTLMGIFGLVLLATALVGFCPIYYVLRINQLFASKSDFLSNLPKHNPEPVFVFCAKGNSVFANVAAKKILPTVDHFSHISSLDAAKVIEKEERVNTTLTAGEQTYLLEAIGIKKEGFILAYGANVTAIEQSRKMLKQQLITDKLTGLGNRKRLFERVRQTQCQSAVLVVFDVVGFGQINTFFGHEKGDQFLALFAKDLKAFGASYAEVDSVYRLGGNTFGLFLVEHDSPSHPNSTKKAFLEAFTAHKMELDEIQVSFSIRAGSATSQGDTPGLTLLNQAETALSEAKKSALPVLEFEQMGDINSRYQNNIYWATTLHDIVKQATSAKFRTYFQPIYNFHTGRIEKYESLIRIEDKGEVISPFAFLKVAEQIHLLPKITAHVLGEALATFVDTSYEFSLNISAQDLRQDTFLPMLLAQTNAKGVSPERIVLEILEDDEMYGFSPLIGRLKEAGFKIAIDDFGTGYSNFKKLQSIHVDYVKIDGSLIKNIATCSKDLSIVASICTYAKAIGAKTIGEFVADEAIFEALKKTGVDYAQGYYLGMPNPEIKDAL</sequence>
<dbReference type="NCBIfam" id="TIGR00254">
    <property type="entry name" value="GGDEF"/>
    <property type="match status" value="1"/>
</dbReference>
<dbReference type="InterPro" id="IPR000160">
    <property type="entry name" value="GGDEF_dom"/>
</dbReference>
<dbReference type="SUPFAM" id="SSF141868">
    <property type="entry name" value="EAL domain-like"/>
    <property type="match status" value="1"/>
</dbReference>
<dbReference type="InterPro" id="IPR043128">
    <property type="entry name" value="Rev_trsase/Diguanyl_cyclase"/>
</dbReference>
<dbReference type="InterPro" id="IPR001633">
    <property type="entry name" value="EAL_dom"/>
</dbReference>
<evidence type="ECO:0000256" key="1">
    <source>
        <dbReference type="SAM" id="Phobius"/>
    </source>
</evidence>
<dbReference type="InterPro" id="IPR021309">
    <property type="entry name" value="YgaP-like_TM"/>
</dbReference>
<dbReference type="Gene3D" id="3.30.70.270">
    <property type="match status" value="1"/>
</dbReference>
<dbReference type="CDD" id="cd01949">
    <property type="entry name" value="GGDEF"/>
    <property type="match status" value="1"/>
</dbReference>